<dbReference type="Gene3D" id="3.30.710.10">
    <property type="entry name" value="Potassium Channel Kv1.1, Chain A"/>
    <property type="match status" value="1"/>
</dbReference>
<protein>
    <recommendedName>
        <fullName evidence="1">BTB domain-containing protein</fullName>
    </recommendedName>
</protein>
<evidence type="ECO:0000259" key="1">
    <source>
        <dbReference type="PROSITE" id="PS50097"/>
    </source>
</evidence>
<dbReference type="InterPro" id="IPR011333">
    <property type="entry name" value="SKP1/BTB/POZ_sf"/>
</dbReference>
<dbReference type="PROSITE" id="PS50097">
    <property type="entry name" value="BTB"/>
    <property type="match status" value="1"/>
</dbReference>
<evidence type="ECO:0000313" key="2">
    <source>
        <dbReference type="EMBL" id="KAK6495130.1"/>
    </source>
</evidence>
<reference evidence="2 3" key="1">
    <citation type="submission" date="2023-08" db="EMBL/GenBank/DDBJ databases">
        <authorList>
            <person name="Palmer J.M."/>
        </authorList>
    </citation>
    <scope>NUCLEOTIDE SEQUENCE [LARGE SCALE GENOMIC DNA]</scope>
    <source>
        <strain evidence="2 3">TWF481</strain>
    </source>
</reference>
<keyword evidence="3" id="KW-1185">Reference proteome</keyword>
<organism evidence="2 3">
    <name type="scientific">Arthrobotrys musiformis</name>
    <dbReference type="NCBI Taxonomy" id="47236"/>
    <lineage>
        <taxon>Eukaryota</taxon>
        <taxon>Fungi</taxon>
        <taxon>Dikarya</taxon>
        <taxon>Ascomycota</taxon>
        <taxon>Pezizomycotina</taxon>
        <taxon>Orbiliomycetes</taxon>
        <taxon>Orbiliales</taxon>
        <taxon>Orbiliaceae</taxon>
        <taxon>Arthrobotrys</taxon>
    </lineage>
</organism>
<name>A0AAV9VVS3_9PEZI</name>
<comment type="caution">
    <text evidence="2">The sequence shown here is derived from an EMBL/GenBank/DDBJ whole genome shotgun (WGS) entry which is preliminary data.</text>
</comment>
<dbReference type="Proteomes" id="UP001370758">
    <property type="component" value="Unassembled WGS sequence"/>
</dbReference>
<evidence type="ECO:0000313" key="3">
    <source>
        <dbReference type="Proteomes" id="UP001370758"/>
    </source>
</evidence>
<proteinExistence type="predicted"/>
<dbReference type="EMBL" id="JAVHJL010000013">
    <property type="protein sequence ID" value="KAK6495130.1"/>
    <property type="molecule type" value="Genomic_DNA"/>
</dbReference>
<feature type="domain" description="BTB" evidence="1">
    <location>
        <begin position="119"/>
        <end position="191"/>
    </location>
</feature>
<dbReference type="AlphaFoldDB" id="A0AAV9VVS3"/>
<dbReference type="InterPro" id="IPR000210">
    <property type="entry name" value="BTB/POZ_dom"/>
</dbReference>
<accession>A0AAV9VVS3</accession>
<gene>
    <name evidence="2" type="ORF">TWF481_003158</name>
</gene>
<sequence>MITGLTSWLTVYASRIGDTTPTAQSSALRPKSLPISIDKMTSVNMTLYGYTVFFGCDSRDGKEVWKEKTHPHPLDGLILYIEDVDGNVPEMDVKSFLDKKTPFWLGEMMGVFAMDITLCDLILESSNNVDKFWAFEVHRGIACNWSRYISDRCRYKGAAGEAETIRGLDININSMKTVIRFMYAGVYEIMGYEVNGSLDYPRLEPQGTDGSMMIASKILSDIKAATDLQMHSMVRAIMNAIFFDLREFPYKGSLIGLYAIRMLCKLFCFRGPACDWNREKLAELIVRFQPADYIESELASLVDNKPDGRNIMFHTGGFHTILERTFKEWKGVMGLGPRMVFADKWDYLNGPPRPYQQCFEPAWCHDCDPVEPILELQKREPDDHFFFY</sequence>